<name>V9EBI2_PHYNI</name>
<evidence type="ECO:0000313" key="7">
    <source>
        <dbReference type="Proteomes" id="UP000018721"/>
    </source>
</evidence>
<sequence>MLESVLTNIRGLGSIILLEELNRYRRVSDGDSLQNLHRAPQPAPVTMKFALGLTLVAIAVTSSAAADDNCSFGCLDVYKPVCGSNGETYSNSCYLRLASCKSNNEITEAGDGECASTPATSATPAPVTSTTGSTSGTAGCPDACLDVWPSARVPAATNKRLDSPGVSTLDAERKLAFAPGYQGPPCGDMLCPDNYAPVCGSDGVTYTNECNLGITSCNHPEQNITMVGAGSCPTQQEHQQQQS</sequence>
<dbReference type="InterPro" id="IPR002350">
    <property type="entry name" value="Kazal_dom"/>
</dbReference>
<dbReference type="CDD" id="cd00104">
    <property type="entry name" value="KAZAL_FS"/>
    <property type="match status" value="2"/>
</dbReference>
<comment type="caution">
    <text evidence="6">The sequence shown here is derived from an EMBL/GenBank/DDBJ whole genome shotgun (WGS) entry which is preliminary data.</text>
</comment>
<accession>V9EBI2</accession>
<evidence type="ECO:0000256" key="2">
    <source>
        <dbReference type="ARBA" id="ARBA00022900"/>
    </source>
</evidence>
<keyword evidence="2" id="KW-0722">Serine protease inhibitor</keyword>
<evidence type="ECO:0000256" key="4">
    <source>
        <dbReference type="SAM" id="MobiDB-lite"/>
    </source>
</evidence>
<dbReference type="GO" id="GO:0005576">
    <property type="term" value="C:extracellular region"/>
    <property type="evidence" value="ECO:0007669"/>
    <property type="project" value="TreeGrafter"/>
</dbReference>
<keyword evidence="3" id="KW-1015">Disulfide bond</keyword>
<protein>
    <recommendedName>
        <fullName evidence="5">Kazal-like domain-containing protein</fullName>
    </recommendedName>
</protein>
<feature type="compositionally biased region" description="Low complexity" evidence="4">
    <location>
        <begin position="115"/>
        <end position="134"/>
    </location>
</feature>
<feature type="domain" description="Kazal-like" evidence="5">
    <location>
        <begin position="64"/>
        <end position="116"/>
    </location>
</feature>
<gene>
    <name evidence="6" type="ORF">F443_17469</name>
</gene>
<proteinExistence type="predicted"/>
<keyword evidence="1" id="KW-0646">Protease inhibitor</keyword>
<dbReference type="PANTHER" id="PTHR10913">
    <property type="entry name" value="FOLLISTATIN-RELATED"/>
    <property type="match status" value="1"/>
</dbReference>
<evidence type="ECO:0000313" key="6">
    <source>
        <dbReference type="EMBL" id="ETI36455.1"/>
    </source>
</evidence>
<evidence type="ECO:0000259" key="5">
    <source>
        <dbReference type="PROSITE" id="PS51465"/>
    </source>
</evidence>
<evidence type="ECO:0000256" key="3">
    <source>
        <dbReference type="ARBA" id="ARBA00023157"/>
    </source>
</evidence>
<dbReference type="EMBL" id="ANIZ01003038">
    <property type="protein sequence ID" value="ETI36455.1"/>
    <property type="molecule type" value="Genomic_DNA"/>
</dbReference>
<feature type="domain" description="Kazal-like" evidence="5">
    <location>
        <begin position="180"/>
        <end position="234"/>
    </location>
</feature>
<feature type="region of interest" description="Disordered" evidence="4">
    <location>
        <begin position="111"/>
        <end position="134"/>
    </location>
</feature>
<dbReference type="PROSITE" id="PS51465">
    <property type="entry name" value="KAZAL_2"/>
    <property type="match status" value="2"/>
</dbReference>
<dbReference type="HOGENOM" id="CLU_1144490_0_0_1"/>
<dbReference type="SUPFAM" id="SSF100895">
    <property type="entry name" value="Kazal-type serine protease inhibitors"/>
    <property type="match status" value="2"/>
</dbReference>
<keyword evidence="7" id="KW-1185">Reference proteome</keyword>
<dbReference type="InterPro" id="IPR050653">
    <property type="entry name" value="Prot_Inhib_GrowthFact_Antg"/>
</dbReference>
<dbReference type="InterPro" id="IPR036058">
    <property type="entry name" value="Kazal_dom_sf"/>
</dbReference>
<dbReference type="Proteomes" id="UP000018721">
    <property type="component" value="Unassembled WGS sequence"/>
</dbReference>
<dbReference type="PANTHER" id="PTHR10913:SF45">
    <property type="entry name" value="FOLLISTATIN, ISOFORM A-RELATED"/>
    <property type="match status" value="1"/>
</dbReference>
<dbReference type="Pfam" id="PF07648">
    <property type="entry name" value="Kazal_2"/>
    <property type="match status" value="1"/>
</dbReference>
<organism evidence="6 7">
    <name type="scientific">Phytophthora nicotianae P1569</name>
    <dbReference type="NCBI Taxonomy" id="1317065"/>
    <lineage>
        <taxon>Eukaryota</taxon>
        <taxon>Sar</taxon>
        <taxon>Stramenopiles</taxon>
        <taxon>Oomycota</taxon>
        <taxon>Peronosporomycetes</taxon>
        <taxon>Peronosporales</taxon>
        <taxon>Peronosporaceae</taxon>
        <taxon>Phytophthora</taxon>
    </lineage>
</organism>
<dbReference type="SMART" id="SM00280">
    <property type="entry name" value="KAZAL"/>
    <property type="match status" value="2"/>
</dbReference>
<dbReference type="Pfam" id="PF00050">
    <property type="entry name" value="Kazal_1"/>
    <property type="match status" value="1"/>
</dbReference>
<dbReference type="OrthoDB" id="126772at2759"/>
<evidence type="ECO:0000256" key="1">
    <source>
        <dbReference type="ARBA" id="ARBA00022690"/>
    </source>
</evidence>
<dbReference type="eggNOG" id="KOG3649">
    <property type="taxonomic scope" value="Eukaryota"/>
</dbReference>
<dbReference type="AlphaFoldDB" id="V9EBI2"/>
<reference evidence="6 7" key="1">
    <citation type="submission" date="2013-11" db="EMBL/GenBank/DDBJ databases">
        <title>The Genome Sequence of Phytophthora parasitica P1569.</title>
        <authorList>
            <consortium name="The Broad Institute Genomics Platform"/>
            <person name="Russ C."/>
            <person name="Tyler B."/>
            <person name="Panabieres F."/>
            <person name="Shan W."/>
            <person name="Tripathy S."/>
            <person name="Grunwald N."/>
            <person name="Machado M."/>
            <person name="Johnson C.S."/>
            <person name="Arredondo F."/>
            <person name="Hong C."/>
            <person name="Coffey M."/>
            <person name="Young S.K."/>
            <person name="Zeng Q."/>
            <person name="Gargeya S."/>
            <person name="Fitzgerald M."/>
            <person name="Abouelleil A."/>
            <person name="Alvarado L."/>
            <person name="Chapman S.B."/>
            <person name="Gainer-Dewar J."/>
            <person name="Goldberg J."/>
            <person name="Griggs A."/>
            <person name="Gujja S."/>
            <person name="Hansen M."/>
            <person name="Howarth C."/>
            <person name="Imamovic A."/>
            <person name="Ireland A."/>
            <person name="Larimer J."/>
            <person name="McCowan C."/>
            <person name="Murphy C."/>
            <person name="Pearson M."/>
            <person name="Poon T.W."/>
            <person name="Priest M."/>
            <person name="Roberts A."/>
            <person name="Saif S."/>
            <person name="Shea T."/>
            <person name="Sykes S."/>
            <person name="Wortman J."/>
            <person name="Nusbaum C."/>
            <person name="Birren B."/>
        </authorList>
    </citation>
    <scope>NUCLEOTIDE SEQUENCE [LARGE SCALE GENOMIC DNA]</scope>
    <source>
        <strain evidence="6 7">P1569</strain>
    </source>
</reference>
<dbReference type="Gene3D" id="3.30.60.30">
    <property type="match status" value="2"/>
</dbReference>